<accession>A0ABV0MFU1</accession>
<evidence type="ECO:0000313" key="2">
    <source>
        <dbReference type="Proteomes" id="UP001476798"/>
    </source>
</evidence>
<sequence length="85" mass="9506">MSPDERRCWRVFRGQSCSLTYHLRGANRRPIVGFVDSVAETLVARSTSDHVRSWSVEWDLSLPSALLCLGHGRLEALQGTGLHEA</sequence>
<reference evidence="1 2" key="1">
    <citation type="submission" date="2021-06" db="EMBL/GenBank/DDBJ databases">
        <authorList>
            <person name="Palmer J.M."/>
        </authorList>
    </citation>
    <scope>NUCLEOTIDE SEQUENCE [LARGE SCALE GENOMIC DNA]</scope>
    <source>
        <strain evidence="1 2">GA_2019</strain>
        <tissue evidence="1">Muscle</tissue>
    </source>
</reference>
<organism evidence="1 2">
    <name type="scientific">Goodea atripinnis</name>
    <dbReference type="NCBI Taxonomy" id="208336"/>
    <lineage>
        <taxon>Eukaryota</taxon>
        <taxon>Metazoa</taxon>
        <taxon>Chordata</taxon>
        <taxon>Craniata</taxon>
        <taxon>Vertebrata</taxon>
        <taxon>Euteleostomi</taxon>
        <taxon>Actinopterygii</taxon>
        <taxon>Neopterygii</taxon>
        <taxon>Teleostei</taxon>
        <taxon>Neoteleostei</taxon>
        <taxon>Acanthomorphata</taxon>
        <taxon>Ovalentaria</taxon>
        <taxon>Atherinomorphae</taxon>
        <taxon>Cyprinodontiformes</taxon>
        <taxon>Goodeidae</taxon>
        <taxon>Goodea</taxon>
    </lineage>
</organism>
<evidence type="ECO:0000313" key="1">
    <source>
        <dbReference type="EMBL" id="MEQ2157985.1"/>
    </source>
</evidence>
<comment type="caution">
    <text evidence="1">The sequence shown here is derived from an EMBL/GenBank/DDBJ whole genome shotgun (WGS) entry which is preliminary data.</text>
</comment>
<dbReference type="EMBL" id="JAHRIO010000381">
    <property type="protein sequence ID" value="MEQ2157985.1"/>
    <property type="molecule type" value="Genomic_DNA"/>
</dbReference>
<protein>
    <submittedName>
        <fullName evidence="1">Uncharacterized protein</fullName>
    </submittedName>
</protein>
<name>A0ABV0MFU1_9TELE</name>
<gene>
    <name evidence="1" type="ORF">GOODEAATRI_007507</name>
</gene>
<keyword evidence="2" id="KW-1185">Reference proteome</keyword>
<proteinExistence type="predicted"/>
<dbReference type="Proteomes" id="UP001476798">
    <property type="component" value="Unassembled WGS sequence"/>
</dbReference>